<evidence type="ECO:0000256" key="8">
    <source>
        <dbReference type="ARBA" id="ARBA00022984"/>
    </source>
</evidence>
<dbReference type="HAMAP" id="MF_00208">
    <property type="entry name" value="MurE"/>
    <property type="match status" value="1"/>
</dbReference>
<feature type="binding site" evidence="11">
    <location>
        <position position="202"/>
    </location>
    <ligand>
        <name>UDP-N-acetyl-alpha-D-muramoyl-L-alanyl-D-glutamate</name>
        <dbReference type="ChEBI" id="CHEBI:83900"/>
    </ligand>
</feature>
<dbReference type="InterPro" id="IPR013221">
    <property type="entry name" value="Mur_ligase_cen"/>
</dbReference>
<evidence type="ECO:0000259" key="14">
    <source>
        <dbReference type="Pfam" id="PF02875"/>
    </source>
</evidence>
<feature type="binding site" evidence="11">
    <location>
        <begin position="429"/>
        <end position="432"/>
    </location>
    <ligand>
        <name>meso-2,6-diaminopimelate</name>
        <dbReference type="ChEBI" id="CHEBI:57791"/>
    </ligand>
</feature>
<dbReference type="GO" id="GO:0071555">
    <property type="term" value="P:cell wall organization"/>
    <property type="evidence" value="ECO:0007669"/>
    <property type="project" value="UniProtKB-KW"/>
</dbReference>
<dbReference type="InterPro" id="IPR005761">
    <property type="entry name" value="UDP-N-AcMur-Glu-dNH2Pim_ligase"/>
</dbReference>
<dbReference type="GO" id="GO:0008360">
    <property type="term" value="P:regulation of cell shape"/>
    <property type="evidence" value="ECO:0007669"/>
    <property type="project" value="UniProtKB-KW"/>
</dbReference>
<dbReference type="GO" id="GO:0000287">
    <property type="term" value="F:magnesium ion binding"/>
    <property type="evidence" value="ECO:0007669"/>
    <property type="project" value="UniProtKB-UniRule"/>
</dbReference>
<dbReference type="GO" id="GO:0009252">
    <property type="term" value="P:peptidoglycan biosynthetic process"/>
    <property type="evidence" value="ECO:0007669"/>
    <property type="project" value="UniProtKB-UniRule"/>
</dbReference>
<gene>
    <name evidence="11" type="primary">murE</name>
    <name evidence="16" type="ORF">Q4521_12010</name>
</gene>
<dbReference type="EMBL" id="JAUOPB010000008">
    <property type="protein sequence ID" value="MDO6423200.1"/>
    <property type="molecule type" value="Genomic_DNA"/>
</dbReference>
<dbReference type="Pfam" id="PF02875">
    <property type="entry name" value="Mur_ligase_C"/>
    <property type="match status" value="1"/>
</dbReference>
<feature type="domain" description="Mur ligase N-terminal catalytic" evidence="13">
    <location>
        <begin position="31"/>
        <end position="70"/>
    </location>
</feature>
<feature type="domain" description="Mur ligase central" evidence="15">
    <location>
        <begin position="118"/>
        <end position="332"/>
    </location>
</feature>
<dbReference type="GO" id="GO:0004326">
    <property type="term" value="F:tetrahydrofolylpolyglutamate synthase activity"/>
    <property type="evidence" value="ECO:0007669"/>
    <property type="project" value="InterPro"/>
</dbReference>
<comment type="caution">
    <text evidence="11">Lacks conserved residue(s) required for the propagation of feature annotation.</text>
</comment>
<keyword evidence="11" id="KW-0460">Magnesium</keyword>
<evidence type="ECO:0000256" key="1">
    <source>
        <dbReference type="ARBA" id="ARBA00005898"/>
    </source>
</evidence>
<comment type="similarity">
    <text evidence="1 11">Belongs to the MurCDEF family. MurE subfamily.</text>
</comment>
<evidence type="ECO:0000256" key="11">
    <source>
        <dbReference type="HAMAP-Rule" id="MF_00208"/>
    </source>
</evidence>
<dbReference type="Pfam" id="PF01225">
    <property type="entry name" value="Mur_ligase"/>
    <property type="match status" value="1"/>
</dbReference>
<keyword evidence="3 11" id="KW-0436">Ligase</keyword>
<keyword evidence="4 11" id="KW-0132">Cell division</keyword>
<dbReference type="AlphaFoldDB" id="A0AAW7X7D1"/>
<dbReference type="GO" id="GO:0005524">
    <property type="term" value="F:ATP binding"/>
    <property type="evidence" value="ECO:0007669"/>
    <property type="project" value="UniProtKB-UniRule"/>
</dbReference>
<dbReference type="InterPro" id="IPR018109">
    <property type="entry name" value="Folylpolyglutamate_synth_CS"/>
</dbReference>
<feature type="binding site" evidence="11">
    <location>
        <position position="194"/>
    </location>
    <ligand>
        <name>UDP-N-acetyl-alpha-D-muramoyl-L-alanyl-D-glutamate</name>
        <dbReference type="ChEBI" id="CHEBI:83900"/>
    </ligand>
</feature>
<evidence type="ECO:0000256" key="4">
    <source>
        <dbReference type="ARBA" id="ARBA00022618"/>
    </source>
</evidence>
<dbReference type="Pfam" id="PF08245">
    <property type="entry name" value="Mur_ligase_M"/>
    <property type="match status" value="1"/>
</dbReference>
<keyword evidence="10 11" id="KW-0961">Cell wall biogenesis/degradation</keyword>
<accession>A0AAW7X7D1</accession>
<comment type="caution">
    <text evidence="16">The sequence shown here is derived from an EMBL/GenBank/DDBJ whole genome shotgun (WGS) entry which is preliminary data.</text>
</comment>
<organism evidence="16 17">
    <name type="scientific">Saccharophagus degradans</name>
    <dbReference type="NCBI Taxonomy" id="86304"/>
    <lineage>
        <taxon>Bacteria</taxon>
        <taxon>Pseudomonadati</taxon>
        <taxon>Pseudomonadota</taxon>
        <taxon>Gammaproteobacteria</taxon>
        <taxon>Cellvibrionales</taxon>
        <taxon>Cellvibrionaceae</taxon>
        <taxon>Saccharophagus</taxon>
    </lineage>
</organism>
<keyword evidence="5 11" id="KW-0547">Nucleotide-binding</keyword>
<dbReference type="GO" id="GO:0008765">
    <property type="term" value="F:UDP-N-acetylmuramoylalanyl-D-glutamate-2,6-diaminopimelate ligase activity"/>
    <property type="evidence" value="ECO:0007669"/>
    <property type="project" value="UniProtKB-UniRule"/>
</dbReference>
<evidence type="ECO:0000256" key="2">
    <source>
        <dbReference type="ARBA" id="ARBA00022490"/>
    </source>
</evidence>
<dbReference type="EC" id="6.3.2.13" evidence="11"/>
<evidence type="ECO:0000313" key="17">
    <source>
        <dbReference type="Proteomes" id="UP001169760"/>
    </source>
</evidence>
<evidence type="ECO:0000256" key="10">
    <source>
        <dbReference type="ARBA" id="ARBA00023316"/>
    </source>
</evidence>
<dbReference type="RefSeq" id="WP_216063061.1">
    <property type="nucleotide sequence ID" value="NZ_JAHKPP010000008.1"/>
</dbReference>
<dbReference type="InterPro" id="IPR004101">
    <property type="entry name" value="Mur_ligase_C"/>
</dbReference>
<feature type="binding site" evidence="11">
    <location>
        <position position="405"/>
    </location>
    <ligand>
        <name>meso-2,6-diaminopimelate</name>
        <dbReference type="ChEBI" id="CHEBI:57791"/>
    </ligand>
</feature>
<dbReference type="InterPro" id="IPR000713">
    <property type="entry name" value="Mur_ligase_N"/>
</dbReference>
<dbReference type="PANTHER" id="PTHR23135:SF4">
    <property type="entry name" value="UDP-N-ACETYLMURAMOYL-L-ALANYL-D-GLUTAMATE--2,6-DIAMINOPIMELATE LIGASE MURE HOMOLOG, CHLOROPLASTIC"/>
    <property type="match status" value="1"/>
</dbReference>
<name>A0AAW7X7D1_9GAMM</name>
<proteinExistence type="inferred from homology"/>
<dbReference type="GO" id="GO:0005737">
    <property type="term" value="C:cytoplasm"/>
    <property type="evidence" value="ECO:0007669"/>
    <property type="project" value="UniProtKB-SubCell"/>
</dbReference>
<comment type="pathway">
    <text evidence="11 12">Cell wall biogenesis; peptidoglycan biosynthesis.</text>
</comment>
<keyword evidence="2 11" id="KW-0963">Cytoplasm</keyword>
<comment type="function">
    <text evidence="11">Catalyzes the addition of meso-diaminopimelic acid to the nucleotide precursor UDP-N-acetylmuramoyl-L-alanyl-D-glutamate (UMAG) in the biosynthesis of bacterial cell-wall peptidoglycan.</text>
</comment>
<evidence type="ECO:0000256" key="9">
    <source>
        <dbReference type="ARBA" id="ARBA00023306"/>
    </source>
</evidence>
<protein>
    <recommendedName>
        <fullName evidence="11">UDP-N-acetylmuramoyl-L-alanyl-D-glutamate--2,6-diaminopimelate ligase</fullName>
        <ecNumber evidence="11">6.3.2.13</ecNumber>
    </recommendedName>
    <alternativeName>
        <fullName evidence="11">Meso-A2pm-adding enzyme</fullName>
    </alternativeName>
    <alternativeName>
        <fullName evidence="11">Meso-diaminopimelate-adding enzyme</fullName>
    </alternativeName>
    <alternativeName>
        <fullName evidence="11">UDP-MurNAc-L-Ala-D-Glu:meso-diaminopimelate ligase</fullName>
    </alternativeName>
    <alternativeName>
        <fullName evidence="11">UDP-MurNAc-tripeptide synthetase</fullName>
    </alternativeName>
    <alternativeName>
        <fullName evidence="11">UDP-N-acetylmuramyl-tripeptide synthetase</fullName>
    </alternativeName>
</protein>
<feature type="binding site" evidence="11">
    <location>
        <begin position="168"/>
        <end position="169"/>
    </location>
    <ligand>
        <name>UDP-N-acetyl-alpha-D-muramoyl-L-alanyl-D-glutamate</name>
        <dbReference type="ChEBI" id="CHEBI:83900"/>
    </ligand>
</feature>
<comment type="cofactor">
    <cofactor evidence="11">
        <name>Mg(2+)</name>
        <dbReference type="ChEBI" id="CHEBI:18420"/>
    </cofactor>
</comment>
<keyword evidence="6 11" id="KW-0067">ATP-binding</keyword>
<feature type="binding site" evidence="11">
    <location>
        <position position="36"/>
    </location>
    <ligand>
        <name>UDP-N-acetyl-alpha-D-muramoyl-L-alanyl-D-glutamate</name>
        <dbReference type="ChEBI" id="CHEBI:83900"/>
    </ligand>
</feature>
<evidence type="ECO:0000256" key="7">
    <source>
        <dbReference type="ARBA" id="ARBA00022960"/>
    </source>
</evidence>
<dbReference type="PANTHER" id="PTHR23135">
    <property type="entry name" value="MUR LIGASE FAMILY MEMBER"/>
    <property type="match status" value="1"/>
</dbReference>
<dbReference type="Proteomes" id="UP001169760">
    <property type="component" value="Unassembled WGS sequence"/>
</dbReference>
<dbReference type="PROSITE" id="PS01011">
    <property type="entry name" value="FOLYLPOLYGLU_SYNT_1"/>
    <property type="match status" value="1"/>
</dbReference>
<keyword evidence="9 11" id="KW-0131">Cell cycle</keyword>
<feature type="modified residue" description="N6-carboxylysine" evidence="11">
    <location>
        <position position="234"/>
    </location>
</feature>
<feature type="domain" description="Mur ligase C-terminal" evidence="14">
    <location>
        <begin position="355"/>
        <end position="482"/>
    </location>
</feature>
<feature type="short sequence motif" description="Meso-diaminopimelate recognition motif" evidence="11">
    <location>
        <begin position="429"/>
        <end position="432"/>
    </location>
</feature>
<comment type="subcellular location">
    <subcellularLocation>
        <location evidence="11 12">Cytoplasm</location>
    </subcellularLocation>
</comment>
<keyword evidence="7 11" id="KW-0133">Cell shape</keyword>
<comment type="catalytic activity">
    <reaction evidence="11">
        <text>UDP-N-acetyl-alpha-D-muramoyl-L-alanyl-D-glutamate + meso-2,6-diaminopimelate + ATP = UDP-N-acetyl-alpha-D-muramoyl-L-alanyl-gamma-D-glutamyl-meso-2,6-diaminopimelate + ADP + phosphate + H(+)</text>
        <dbReference type="Rhea" id="RHEA:23676"/>
        <dbReference type="ChEBI" id="CHEBI:15378"/>
        <dbReference type="ChEBI" id="CHEBI:30616"/>
        <dbReference type="ChEBI" id="CHEBI:43474"/>
        <dbReference type="ChEBI" id="CHEBI:57791"/>
        <dbReference type="ChEBI" id="CHEBI:83900"/>
        <dbReference type="ChEBI" id="CHEBI:83905"/>
        <dbReference type="ChEBI" id="CHEBI:456216"/>
        <dbReference type="EC" id="6.3.2.13"/>
    </reaction>
</comment>
<feature type="binding site" evidence="11">
    <location>
        <position position="480"/>
    </location>
    <ligand>
        <name>meso-2,6-diaminopimelate</name>
        <dbReference type="ChEBI" id="CHEBI:57791"/>
    </ligand>
</feature>
<evidence type="ECO:0000256" key="12">
    <source>
        <dbReference type="RuleBase" id="RU004135"/>
    </source>
</evidence>
<dbReference type="GO" id="GO:0051301">
    <property type="term" value="P:cell division"/>
    <property type="evidence" value="ECO:0007669"/>
    <property type="project" value="UniProtKB-KW"/>
</dbReference>
<evidence type="ECO:0000256" key="6">
    <source>
        <dbReference type="ARBA" id="ARBA00022840"/>
    </source>
</evidence>
<evidence type="ECO:0000259" key="13">
    <source>
        <dbReference type="Pfam" id="PF01225"/>
    </source>
</evidence>
<dbReference type="NCBIfam" id="NF001126">
    <property type="entry name" value="PRK00139.1-4"/>
    <property type="match status" value="1"/>
</dbReference>
<evidence type="ECO:0000256" key="5">
    <source>
        <dbReference type="ARBA" id="ARBA00022741"/>
    </source>
</evidence>
<keyword evidence="8 11" id="KW-0573">Peptidoglycan synthesis</keyword>
<reference evidence="16" key="1">
    <citation type="submission" date="2023-07" db="EMBL/GenBank/DDBJ databases">
        <title>Genome content predicts the carbon catabolic preferences of heterotrophic bacteria.</title>
        <authorList>
            <person name="Gralka M."/>
        </authorList>
    </citation>
    <scope>NUCLEOTIDE SEQUENCE</scope>
    <source>
        <strain evidence="16">I3M17_2</strain>
    </source>
</reference>
<feature type="binding site" evidence="11">
    <location>
        <position position="484"/>
    </location>
    <ligand>
        <name>meso-2,6-diaminopimelate</name>
        <dbReference type="ChEBI" id="CHEBI:57791"/>
    </ligand>
</feature>
<evidence type="ECO:0000259" key="15">
    <source>
        <dbReference type="Pfam" id="PF08245"/>
    </source>
</evidence>
<feature type="binding site" evidence="11">
    <location>
        <begin position="120"/>
        <end position="126"/>
    </location>
    <ligand>
        <name>ATP</name>
        <dbReference type="ChEBI" id="CHEBI:30616"/>
    </ligand>
</feature>
<evidence type="ECO:0000256" key="3">
    <source>
        <dbReference type="ARBA" id="ARBA00022598"/>
    </source>
</evidence>
<evidence type="ECO:0000313" key="16">
    <source>
        <dbReference type="EMBL" id="MDO6423200.1"/>
    </source>
</evidence>
<comment type="PTM">
    <text evidence="11">Carboxylation is probably crucial for Mg(2+) binding and, consequently, for the gamma-phosphate positioning of ATP.</text>
</comment>
<dbReference type="NCBIfam" id="TIGR01085">
    <property type="entry name" value="murE"/>
    <property type="match status" value="1"/>
</dbReference>
<feature type="binding site" evidence="11">
    <location>
        <position position="200"/>
    </location>
    <ligand>
        <name>UDP-N-acetyl-alpha-D-muramoyl-L-alanyl-D-glutamate</name>
        <dbReference type="ChEBI" id="CHEBI:83900"/>
    </ligand>
</feature>
<sequence length="518" mass="54751">MSDIEITIAQLLQGVWLAETPLDASVANIKVSGVSLDNRTLSAGSVFIAVPGDKVDGRAFIDKCDSATAAILAEADTFGVDFTGAVPVVHIPQLKQKISRVAANFYGHPSRSLTIIGITGTNGKTTCAYLLAQLLSKLQFSCGMVGTLGFAKFDENGVPVNLTDTGLTTPSALDCQKILAELQQQVGAVAMEVSSHGLAQGRVADVDFNGAIFTNLSRDHLDYHASIEEYAATKAALFAREELSFVVINADDAVGVNILTNGVAPQAIAYSYSLGGEQALVAQSENTIVAHSIEWGSSQTVAQLHTPWGAAELATGLVGRYNLSNVLAVLTTACALGYPLVDVVAQVKTLQAAPGRLQRVNSSEQLLAVFVDYAHTPDALEKVLSEVAAYTQGKLWVVIGCGGNRDVGKRPLMAEVAERLANCVVLTSDNPRDESPELILKDMLAGLKNKDAAMVIADRKNAIEYAVAKAAENDAIVIAGKGHENYQLVKGEKLPFDDALIAKEFLAAKCFSHARGQA</sequence>